<keyword evidence="4" id="KW-1185">Reference proteome</keyword>
<evidence type="ECO:0000256" key="2">
    <source>
        <dbReference type="SAM" id="MobiDB-lite"/>
    </source>
</evidence>
<evidence type="ECO:0000256" key="1">
    <source>
        <dbReference type="SAM" id="Coils"/>
    </source>
</evidence>
<accession>A0A7J7N3U0</accession>
<feature type="region of interest" description="Disordered" evidence="2">
    <location>
        <begin position="57"/>
        <end position="83"/>
    </location>
</feature>
<evidence type="ECO:0000313" key="3">
    <source>
        <dbReference type="EMBL" id="KAF6161787.1"/>
    </source>
</evidence>
<feature type="coiled-coil region" evidence="1">
    <location>
        <begin position="129"/>
        <end position="156"/>
    </location>
</feature>
<name>A0A7J7N3U0_9MAGN</name>
<comment type="caution">
    <text evidence="3">The sequence shown here is derived from an EMBL/GenBank/DDBJ whole genome shotgun (WGS) entry which is preliminary data.</text>
</comment>
<protein>
    <submittedName>
        <fullName evidence="3">Uncharacterized protein</fullName>
    </submittedName>
</protein>
<dbReference type="AlphaFoldDB" id="A0A7J7N3U0"/>
<dbReference type="EMBL" id="JACGCM010001096">
    <property type="protein sequence ID" value="KAF6161787.1"/>
    <property type="molecule type" value="Genomic_DNA"/>
</dbReference>
<evidence type="ECO:0000313" key="4">
    <source>
        <dbReference type="Proteomes" id="UP000541444"/>
    </source>
</evidence>
<keyword evidence="1" id="KW-0175">Coiled coil</keyword>
<sequence length="380" mass="43367">MCKTSDMESERDASVLKLRTAHTRLNNCQQLEKENINTASSSSLKCFSTSENLKSSERVRKKKGKNSRKTYEDLFESDQQSKRERVAENESRKWLYNNAVREGFGAASDSHSDIEAPKSQATCLMKGICLEVEEERAELKMKKVKLERNVARLKTNFLNEGKWMEALKALQVVEINNLHAKMRANLKEVVAERDRLGNHLISKEYSVDGVDAIRANTYVGEEEDKEIEDVFVGIVDGLDGVSPQTVRDNQGDENERPEGENEKIKEKDAKIKKGKKELAELIEHAAKLERQNEVLMAKSRDADMVRYRIQALEKSKEGLNRSVTGLKNDLIKKTNNQEKIQTDLANSRNKLEQLKKKLVDKDNELKRTRDDLSVSKVVVD</sequence>
<feature type="compositionally biased region" description="Basic residues" evidence="2">
    <location>
        <begin position="59"/>
        <end position="68"/>
    </location>
</feature>
<reference evidence="3 4" key="1">
    <citation type="journal article" date="2020" name="IScience">
        <title>Genome Sequencing of the Endangered Kingdonia uniflora (Circaeasteraceae, Ranunculales) Reveals Potential Mechanisms of Evolutionary Specialization.</title>
        <authorList>
            <person name="Sun Y."/>
            <person name="Deng T."/>
            <person name="Zhang A."/>
            <person name="Moore M.J."/>
            <person name="Landis J.B."/>
            <person name="Lin N."/>
            <person name="Zhang H."/>
            <person name="Zhang X."/>
            <person name="Huang J."/>
            <person name="Zhang X."/>
            <person name="Sun H."/>
            <person name="Wang H."/>
        </authorList>
    </citation>
    <scope>NUCLEOTIDE SEQUENCE [LARGE SCALE GENOMIC DNA]</scope>
    <source>
        <strain evidence="3">TB1705</strain>
        <tissue evidence="3">Leaf</tissue>
    </source>
</reference>
<gene>
    <name evidence="3" type="ORF">GIB67_008548</name>
</gene>
<dbReference type="Proteomes" id="UP000541444">
    <property type="component" value="Unassembled WGS sequence"/>
</dbReference>
<feature type="compositionally biased region" description="Basic and acidic residues" evidence="2">
    <location>
        <begin position="249"/>
        <end position="265"/>
    </location>
</feature>
<feature type="region of interest" description="Disordered" evidence="2">
    <location>
        <begin position="241"/>
        <end position="265"/>
    </location>
</feature>
<organism evidence="3 4">
    <name type="scientific">Kingdonia uniflora</name>
    <dbReference type="NCBI Taxonomy" id="39325"/>
    <lineage>
        <taxon>Eukaryota</taxon>
        <taxon>Viridiplantae</taxon>
        <taxon>Streptophyta</taxon>
        <taxon>Embryophyta</taxon>
        <taxon>Tracheophyta</taxon>
        <taxon>Spermatophyta</taxon>
        <taxon>Magnoliopsida</taxon>
        <taxon>Ranunculales</taxon>
        <taxon>Circaeasteraceae</taxon>
        <taxon>Kingdonia</taxon>
    </lineage>
</organism>
<proteinExistence type="predicted"/>